<dbReference type="GeneID" id="38119854"/>
<keyword evidence="2" id="KW-1185">Reference proteome</keyword>
<accession>A0A3D8QVF1</accession>
<dbReference type="AlphaFoldDB" id="A0A3D8QVF1"/>
<comment type="caution">
    <text evidence="1">The sequence shown here is derived from an EMBL/GenBank/DDBJ whole genome shotgun (WGS) entry which is preliminary data.</text>
</comment>
<dbReference type="OrthoDB" id="5279008at2759"/>
<evidence type="ECO:0000313" key="1">
    <source>
        <dbReference type="EMBL" id="RDW65745.1"/>
    </source>
</evidence>
<dbReference type="RefSeq" id="XP_026599848.1">
    <property type="nucleotide sequence ID" value="XM_026751500.1"/>
</dbReference>
<evidence type="ECO:0000313" key="2">
    <source>
        <dbReference type="Proteomes" id="UP000256690"/>
    </source>
</evidence>
<sequence length="183" mass="21026">MQAPPGRQSQTATIFDLPPELIDRVATYLDLGEIKRARFRLNNPRFATHVKKLTVTADGYSGLWYYGEGLAWRRLKVPISASETGLWHYGEGQASRRSELDNAHSSRVGRLVNEQESIERWQDVIEKFKNCSSFSIREPTNRMLFDPDLSDYGSGYGLWLEIDNARRVRRDLAKQHYSSSSDI</sequence>
<dbReference type="Proteomes" id="UP000256690">
    <property type="component" value="Unassembled WGS sequence"/>
</dbReference>
<gene>
    <name evidence="1" type="ORF">DSM5745_09484</name>
</gene>
<reference evidence="1 2" key="1">
    <citation type="journal article" date="2018" name="IMA Fungus">
        <title>IMA Genome-F 9: Draft genome sequence of Annulohypoxylon stygium, Aspergillus mulundensis, Berkeleyomyces basicola (syn. Thielaviopsis basicola), Ceratocystis smalleyi, two Cercospora beticola strains, Coleophoma cylindrospora, Fusarium fracticaudum, Phialophora cf. hyalina, and Morchella septimelata.</title>
        <authorList>
            <person name="Wingfield B.D."/>
            <person name="Bills G.F."/>
            <person name="Dong Y."/>
            <person name="Huang W."/>
            <person name="Nel W.J."/>
            <person name="Swalarsk-Parry B.S."/>
            <person name="Vaghefi N."/>
            <person name="Wilken P.M."/>
            <person name="An Z."/>
            <person name="de Beer Z.W."/>
            <person name="De Vos L."/>
            <person name="Chen L."/>
            <person name="Duong T.A."/>
            <person name="Gao Y."/>
            <person name="Hammerbacher A."/>
            <person name="Kikkert J.R."/>
            <person name="Li Y."/>
            <person name="Li H."/>
            <person name="Li K."/>
            <person name="Li Q."/>
            <person name="Liu X."/>
            <person name="Ma X."/>
            <person name="Naidoo K."/>
            <person name="Pethybridge S.J."/>
            <person name="Sun J."/>
            <person name="Steenkamp E.T."/>
            <person name="van der Nest M.A."/>
            <person name="van Wyk S."/>
            <person name="Wingfield M.J."/>
            <person name="Xiong C."/>
            <person name="Yue Q."/>
            <person name="Zhang X."/>
        </authorList>
    </citation>
    <scope>NUCLEOTIDE SEQUENCE [LARGE SCALE GENOMIC DNA]</scope>
    <source>
        <strain evidence="1 2">DSM 5745</strain>
    </source>
</reference>
<name>A0A3D8QVF1_9EURO</name>
<dbReference type="EMBL" id="PVWQ01000013">
    <property type="protein sequence ID" value="RDW65745.1"/>
    <property type="molecule type" value="Genomic_DNA"/>
</dbReference>
<organism evidence="1 2">
    <name type="scientific">Aspergillus mulundensis</name>
    <dbReference type="NCBI Taxonomy" id="1810919"/>
    <lineage>
        <taxon>Eukaryota</taxon>
        <taxon>Fungi</taxon>
        <taxon>Dikarya</taxon>
        <taxon>Ascomycota</taxon>
        <taxon>Pezizomycotina</taxon>
        <taxon>Eurotiomycetes</taxon>
        <taxon>Eurotiomycetidae</taxon>
        <taxon>Eurotiales</taxon>
        <taxon>Aspergillaceae</taxon>
        <taxon>Aspergillus</taxon>
        <taxon>Aspergillus subgen. Nidulantes</taxon>
    </lineage>
</organism>
<protein>
    <recommendedName>
        <fullName evidence="3">F-box domain-containing protein</fullName>
    </recommendedName>
</protein>
<evidence type="ECO:0008006" key="3">
    <source>
        <dbReference type="Google" id="ProtNLM"/>
    </source>
</evidence>
<proteinExistence type="predicted"/>